<evidence type="ECO:0000313" key="10">
    <source>
        <dbReference type="Proteomes" id="UP000076927"/>
    </source>
</evidence>
<feature type="transmembrane region" description="Helical" evidence="8">
    <location>
        <begin position="43"/>
        <end position="67"/>
    </location>
</feature>
<dbReference type="STRING" id="1178515.SY83_08640"/>
<comment type="similarity">
    <text evidence="2">Belongs to the amino acid-polyamine-organocation (APC) superfamily. Spore germination protein (SGP) (TC 2.A.3.9) family.</text>
</comment>
<feature type="transmembrane region" description="Helical" evidence="8">
    <location>
        <begin position="185"/>
        <end position="209"/>
    </location>
</feature>
<evidence type="ECO:0000256" key="2">
    <source>
        <dbReference type="ARBA" id="ARBA00007998"/>
    </source>
</evidence>
<feature type="transmembrane region" description="Helical" evidence="8">
    <location>
        <begin position="337"/>
        <end position="355"/>
    </location>
</feature>
<dbReference type="OrthoDB" id="2957438at2"/>
<dbReference type="RefSeq" id="WP_068605873.1">
    <property type="nucleotide sequence ID" value="NZ_CP011388.1"/>
</dbReference>
<feature type="transmembrane region" description="Helical" evidence="8">
    <location>
        <begin position="122"/>
        <end position="140"/>
    </location>
</feature>
<feature type="transmembrane region" description="Helical" evidence="8">
    <location>
        <begin position="221"/>
        <end position="241"/>
    </location>
</feature>
<dbReference type="AlphaFoldDB" id="A0A172THS4"/>
<dbReference type="InterPro" id="IPR004761">
    <property type="entry name" value="Spore_GerAB"/>
</dbReference>
<dbReference type="GO" id="GO:0016020">
    <property type="term" value="C:membrane"/>
    <property type="evidence" value="ECO:0007669"/>
    <property type="project" value="UniProtKB-SubCell"/>
</dbReference>
<evidence type="ECO:0000256" key="5">
    <source>
        <dbReference type="ARBA" id="ARBA00022692"/>
    </source>
</evidence>
<accession>A0A172THS4</accession>
<sequence length="365" mass="41622">MTQSARVRHLKPVHVIFLGQNVMVGYSVIVLPHLLSPAGHTQWWLVIMMAIIAQLTLIPMTILAGKYPELNLFEINRKLLGLWIGSVCNYAIVIYGVFQTAVVVSGYVMLVGTVSLPDMNTYLPLIALLLVVAYIVFGGIRHIARMCILSFILTGWIIYCLKWSMQKGEFTNLLPLFPLAPWEHTWTAFLSGFPSMFGFELVLFYFPYIINRKQALKHASIGLWITVLLYLSVSFAGVIYFSRWQLENVQYPLLDILKSVEFTFVERIENLGLALWLFTVVTTAAAYLWVSAKGLDGLWRKKRSLHIYLCVAAVFVIIRVPSATIIKYAYYYQYANVAGYILILWSLLLLGLHFISQRKAARHDK</sequence>
<dbReference type="EMBL" id="CP011388">
    <property type="protein sequence ID" value="ANE46333.1"/>
    <property type="molecule type" value="Genomic_DNA"/>
</dbReference>
<evidence type="ECO:0000256" key="8">
    <source>
        <dbReference type="SAM" id="Phobius"/>
    </source>
</evidence>
<dbReference type="PANTHER" id="PTHR34975">
    <property type="entry name" value="SPORE GERMINATION PROTEIN A2"/>
    <property type="match status" value="1"/>
</dbReference>
<keyword evidence="5 8" id="KW-0812">Transmembrane</keyword>
<evidence type="ECO:0000256" key="1">
    <source>
        <dbReference type="ARBA" id="ARBA00004141"/>
    </source>
</evidence>
<dbReference type="Gene3D" id="1.20.1740.10">
    <property type="entry name" value="Amino acid/polyamine transporter I"/>
    <property type="match status" value="1"/>
</dbReference>
<feature type="transmembrane region" description="Helical" evidence="8">
    <location>
        <begin position="273"/>
        <end position="295"/>
    </location>
</feature>
<keyword evidence="3" id="KW-0813">Transport</keyword>
<feature type="transmembrane region" description="Helical" evidence="8">
    <location>
        <begin position="307"/>
        <end position="331"/>
    </location>
</feature>
<organism evidence="9 10">
    <name type="scientific">Paenibacillus swuensis</name>
    <dbReference type="NCBI Taxonomy" id="1178515"/>
    <lineage>
        <taxon>Bacteria</taxon>
        <taxon>Bacillati</taxon>
        <taxon>Bacillota</taxon>
        <taxon>Bacilli</taxon>
        <taxon>Bacillales</taxon>
        <taxon>Paenibacillaceae</taxon>
        <taxon>Paenibacillus</taxon>
    </lineage>
</organism>
<dbReference type="KEGG" id="pswu:SY83_08640"/>
<keyword evidence="7 8" id="KW-0472">Membrane</keyword>
<name>A0A172THS4_9BACL</name>
<evidence type="ECO:0000256" key="6">
    <source>
        <dbReference type="ARBA" id="ARBA00022989"/>
    </source>
</evidence>
<reference evidence="9 10" key="1">
    <citation type="submission" date="2015-01" db="EMBL/GenBank/DDBJ databases">
        <title>Paenibacillus swuensis/DY6/whole genome sequencing.</title>
        <authorList>
            <person name="Kim M.K."/>
            <person name="Srinivasan S."/>
            <person name="Lee J.-J."/>
        </authorList>
    </citation>
    <scope>NUCLEOTIDE SEQUENCE [LARGE SCALE GENOMIC DNA]</scope>
    <source>
        <strain evidence="9 10">DY6</strain>
    </source>
</reference>
<protein>
    <submittedName>
        <fullName evidence="9">Uncharacterized protein</fullName>
    </submittedName>
</protein>
<dbReference type="GO" id="GO:0009847">
    <property type="term" value="P:spore germination"/>
    <property type="evidence" value="ECO:0007669"/>
    <property type="project" value="InterPro"/>
</dbReference>
<dbReference type="Pfam" id="PF03845">
    <property type="entry name" value="Spore_permease"/>
    <property type="match status" value="1"/>
</dbReference>
<keyword evidence="10" id="KW-1185">Reference proteome</keyword>
<evidence type="ECO:0000256" key="3">
    <source>
        <dbReference type="ARBA" id="ARBA00022448"/>
    </source>
</evidence>
<keyword evidence="4" id="KW-0309">Germination</keyword>
<gene>
    <name evidence="9" type="ORF">SY83_08640</name>
</gene>
<dbReference type="PATRIC" id="fig|1178515.4.peg.1723"/>
<evidence type="ECO:0000313" key="9">
    <source>
        <dbReference type="EMBL" id="ANE46333.1"/>
    </source>
</evidence>
<keyword evidence="6 8" id="KW-1133">Transmembrane helix</keyword>
<feature type="transmembrane region" description="Helical" evidence="8">
    <location>
        <begin position="147"/>
        <end position="165"/>
    </location>
</feature>
<dbReference type="Proteomes" id="UP000076927">
    <property type="component" value="Chromosome"/>
</dbReference>
<evidence type="ECO:0000256" key="4">
    <source>
        <dbReference type="ARBA" id="ARBA00022544"/>
    </source>
</evidence>
<dbReference type="PANTHER" id="PTHR34975:SF2">
    <property type="entry name" value="SPORE GERMINATION PROTEIN A2"/>
    <property type="match status" value="1"/>
</dbReference>
<feature type="transmembrane region" description="Helical" evidence="8">
    <location>
        <begin position="79"/>
        <end position="110"/>
    </location>
</feature>
<evidence type="ECO:0000256" key="7">
    <source>
        <dbReference type="ARBA" id="ARBA00023136"/>
    </source>
</evidence>
<proteinExistence type="inferred from homology"/>
<comment type="subcellular location">
    <subcellularLocation>
        <location evidence="1">Membrane</location>
        <topology evidence="1">Multi-pass membrane protein</topology>
    </subcellularLocation>
</comment>
<feature type="transmembrane region" description="Helical" evidence="8">
    <location>
        <begin position="12"/>
        <end position="31"/>
    </location>
</feature>